<gene>
    <name evidence="2" type="ORF">IRI77_31085</name>
</gene>
<reference evidence="2 3" key="1">
    <citation type="submission" date="2020-10" db="EMBL/GenBank/DDBJ databases">
        <title>Complete genome sequence of Paludibaculum fermentans P105T, a facultatively anaerobic acidobacterium capable of dissimilatory Fe(III) reduction.</title>
        <authorList>
            <person name="Dedysh S.N."/>
            <person name="Beletsky A.V."/>
            <person name="Kulichevskaya I.S."/>
            <person name="Mardanov A.V."/>
            <person name="Ravin N.V."/>
        </authorList>
    </citation>
    <scope>NUCLEOTIDE SEQUENCE [LARGE SCALE GENOMIC DNA]</scope>
    <source>
        <strain evidence="2 3">P105</strain>
    </source>
</reference>
<dbReference type="SUPFAM" id="SSF143011">
    <property type="entry name" value="RelE-like"/>
    <property type="match status" value="1"/>
</dbReference>
<dbReference type="InterPro" id="IPR007712">
    <property type="entry name" value="RelE/ParE_toxin"/>
</dbReference>
<keyword evidence="1" id="KW-1277">Toxin-antitoxin system</keyword>
<organism evidence="2 3">
    <name type="scientific">Paludibaculum fermentans</name>
    <dbReference type="NCBI Taxonomy" id="1473598"/>
    <lineage>
        <taxon>Bacteria</taxon>
        <taxon>Pseudomonadati</taxon>
        <taxon>Acidobacteriota</taxon>
        <taxon>Terriglobia</taxon>
        <taxon>Bryobacterales</taxon>
        <taxon>Bryobacteraceae</taxon>
        <taxon>Paludibaculum</taxon>
    </lineage>
</organism>
<dbReference type="EMBL" id="CP063849">
    <property type="protein sequence ID" value="QOY87174.1"/>
    <property type="molecule type" value="Genomic_DNA"/>
</dbReference>
<dbReference type="Gene3D" id="3.30.2310.20">
    <property type="entry name" value="RelE-like"/>
    <property type="match status" value="1"/>
</dbReference>
<dbReference type="Proteomes" id="UP000593892">
    <property type="component" value="Chromosome"/>
</dbReference>
<protein>
    <recommendedName>
        <fullName evidence="4">Plasmid stabilization system</fullName>
    </recommendedName>
</protein>
<evidence type="ECO:0000313" key="2">
    <source>
        <dbReference type="EMBL" id="QOY87174.1"/>
    </source>
</evidence>
<accession>A0A7S7SJF3</accession>
<dbReference type="AlphaFoldDB" id="A0A7S7SJF3"/>
<sequence length="81" mass="9559">MLARFTQKATTDYAKAPQEVRKAFQKQLGLLMQNLQHPSLHAKKYSETEDVWQARVNRNWRFYFTIQGDICVILTIIPHPK</sequence>
<dbReference type="Pfam" id="PF05016">
    <property type="entry name" value="ParE_toxin"/>
    <property type="match status" value="1"/>
</dbReference>
<evidence type="ECO:0000256" key="1">
    <source>
        <dbReference type="ARBA" id="ARBA00022649"/>
    </source>
</evidence>
<dbReference type="RefSeq" id="WP_194448843.1">
    <property type="nucleotide sequence ID" value="NZ_CP063849.1"/>
</dbReference>
<dbReference type="InterPro" id="IPR035093">
    <property type="entry name" value="RelE/ParE_toxin_dom_sf"/>
</dbReference>
<evidence type="ECO:0008006" key="4">
    <source>
        <dbReference type="Google" id="ProtNLM"/>
    </source>
</evidence>
<dbReference type="KEGG" id="pfer:IRI77_31085"/>
<name>A0A7S7SJF3_PALFE</name>
<keyword evidence="3" id="KW-1185">Reference proteome</keyword>
<evidence type="ECO:0000313" key="3">
    <source>
        <dbReference type="Proteomes" id="UP000593892"/>
    </source>
</evidence>
<proteinExistence type="predicted"/>